<name>A0AC34FVQ7_9BILA</name>
<evidence type="ECO:0000313" key="2">
    <source>
        <dbReference type="WBParaSite" id="ES5_v2.g21502.t1"/>
    </source>
</evidence>
<proteinExistence type="predicted"/>
<dbReference type="Proteomes" id="UP000887579">
    <property type="component" value="Unplaced"/>
</dbReference>
<accession>A0AC34FVQ7</accession>
<organism evidence="1 2">
    <name type="scientific">Panagrolaimus sp. ES5</name>
    <dbReference type="NCBI Taxonomy" id="591445"/>
    <lineage>
        <taxon>Eukaryota</taxon>
        <taxon>Metazoa</taxon>
        <taxon>Ecdysozoa</taxon>
        <taxon>Nematoda</taxon>
        <taxon>Chromadorea</taxon>
        <taxon>Rhabditida</taxon>
        <taxon>Tylenchina</taxon>
        <taxon>Panagrolaimomorpha</taxon>
        <taxon>Panagrolaimoidea</taxon>
        <taxon>Panagrolaimidae</taxon>
        <taxon>Panagrolaimus</taxon>
    </lineage>
</organism>
<dbReference type="WBParaSite" id="ES5_v2.g21502.t1">
    <property type="protein sequence ID" value="ES5_v2.g21502.t1"/>
    <property type="gene ID" value="ES5_v2.g21502"/>
</dbReference>
<protein>
    <submittedName>
        <fullName evidence="2">Uncharacterized protein</fullName>
    </submittedName>
</protein>
<reference evidence="2" key="1">
    <citation type="submission" date="2022-11" db="UniProtKB">
        <authorList>
            <consortium name="WormBaseParasite"/>
        </authorList>
    </citation>
    <scope>IDENTIFICATION</scope>
</reference>
<sequence>MKRNVSAGSSISVTQADTRRFYCIVSKDYENLTELQEQQLNKAYMLLKQHGAKAAITSVNKVMETKTRFAGFSYIIPEFSGELYEHLKSLEARIYGPLAIIQSLKKNGKIAKYSKPLLAMYCVGFNVTVTGLTVDERVRFLW</sequence>
<evidence type="ECO:0000313" key="1">
    <source>
        <dbReference type="Proteomes" id="UP000887579"/>
    </source>
</evidence>